<dbReference type="InterPro" id="IPR011990">
    <property type="entry name" value="TPR-like_helical_dom_sf"/>
</dbReference>
<keyword evidence="2" id="KW-1185">Reference proteome</keyword>
<dbReference type="SUPFAM" id="SSF144059">
    <property type="entry name" value="ImpE-like"/>
    <property type="match status" value="1"/>
</dbReference>
<sequence>MMIADTIADYLDKNALEEAIEHAGAAVRETPQDRKTRGLFIDLLILAGAYERADKQCALATSLDPEEAVGLGRLRAELRAMAARDAFFETGAVPDFPGGPSERDQLALKLSIAHREADRDTALATLEALETARGSQAMTVNGTAVQDFRDCDDRIPHALEVLTSGGAYLWIDFERIQTLSVAPMTRPRDLAFRPAELGLTDGSAGPILLPIIYHGADAGPALRLGWETAWDECPSGIIVGRGQRCFLAGDALMAAREIESLGQAAGDTGAAEASYG</sequence>
<name>A0A1G5MMR2_AFIMA</name>
<gene>
    <name evidence="1" type="ORF">SAMN03080610_00956</name>
</gene>
<dbReference type="STRING" id="1120955.SAMN03080610_00956"/>
<dbReference type="PIRSF" id="PIRSF029288">
    <property type="entry name" value="SciE_ImpE"/>
    <property type="match status" value="1"/>
</dbReference>
<accession>A0A1G5MMR2</accession>
<evidence type="ECO:0000313" key="1">
    <source>
        <dbReference type="EMBL" id="SCZ26505.1"/>
    </source>
</evidence>
<organism evidence="1 2">
    <name type="scientific">Afifella marina DSM 2698</name>
    <dbReference type="NCBI Taxonomy" id="1120955"/>
    <lineage>
        <taxon>Bacteria</taxon>
        <taxon>Pseudomonadati</taxon>
        <taxon>Pseudomonadota</taxon>
        <taxon>Alphaproteobacteria</taxon>
        <taxon>Hyphomicrobiales</taxon>
        <taxon>Afifellaceae</taxon>
        <taxon>Afifella</taxon>
    </lineage>
</organism>
<protein>
    <submittedName>
        <fullName evidence="1">Type VI secretion system protein ImpE</fullName>
    </submittedName>
</protein>
<dbReference type="Proteomes" id="UP000199347">
    <property type="component" value="Unassembled WGS sequence"/>
</dbReference>
<dbReference type="Gene3D" id="1.25.40.10">
    <property type="entry name" value="Tetratricopeptide repeat domain"/>
    <property type="match status" value="1"/>
</dbReference>
<proteinExistence type="predicted"/>
<dbReference type="RefSeq" id="WP_092809945.1">
    <property type="nucleotide sequence ID" value="NZ_FMVW01000001.1"/>
</dbReference>
<dbReference type="AlphaFoldDB" id="A0A1G5MMR2"/>
<dbReference type="OrthoDB" id="5416084at2"/>
<evidence type="ECO:0000313" key="2">
    <source>
        <dbReference type="Proteomes" id="UP000199347"/>
    </source>
</evidence>
<reference evidence="1 2" key="1">
    <citation type="submission" date="2016-10" db="EMBL/GenBank/DDBJ databases">
        <authorList>
            <person name="de Groot N.N."/>
        </authorList>
    </citation>
    <scope>NUCLEOTIDE SEQUENCE [LARGE SCALE GENOMIC DNA]</scope>
    <source>
        <strain evidence="1 2">DSM 2698</strain>
    </source>
</reference>
<dbReference type="Pfam" id="PF07024">
    <property type="entry name" value="ImpE"/>
    <property type="match status" value="1"/>
</dbReference>
<dbReference type="EMBL" id="FMVW01000001">
    <property type="protein sequence ID" value="SCZ26505.1"/>
    <property type="molecule type" value="Genomic_DNA"/>
</dbReference>
<dbReference type="InterPro" id="IPR009211">
    <property type="entry name" value="TagJ"/>
</dbReference>